<evidence type="ECO:0000313" key="10">
    <source>
        <dbReference type="Proteomes" id="UP000054266"/>
    </source>
</evidence>
<dbReference type="HOGENOM" id="CLU_078577_0_0_1"/>
<dbReference type="InterPro" id="IPR023534">
    <property type="entry name" value="Rof/RNase_P-like"/>
</dbReference>
<dbReference type="GO" id="GO:0016787">
    <property type="term" value="F:hydrolase activity"/>
    <property type="evidence" value="ECO:0007669"/>
    <property type="project" value="UniProtKB-KW"/>
</dbReference>
<keyword evidence="5" id="KW-0540">Nuclease</keyword>
<dbReference type="InterPro" id="IPR023538">
    <property type="entry name" value="RNP1"/>
</dbReference>
<dbReference type="GO" id="GO:0000172">
    <property type="term" value="C:ribonuclease MRP complex"/>
    <property type="evidence" value="ECO:0007669"/>
    <property type="project" value="InterPro"/>
</dbReference>
<evidence type="ECO:0000256" key="8">
    <source>
        <dbReference type="PIRNR" id="PIRNR027081"/>
    </source>
</evidence>
<dbReference type="EMBL" id="KN846961">
    <property type="protein sequence ID" value="KIW64422.1"/>
    <property type="molecule type" value="Genomic_DNA"/>
</dbReference>
<dbReference type="Proteomes" id="UP000054266">
    <property type="component" value="Unassembled WGS sequence"/>
</dbReference>
<evidence type="ECO:0000313" key="9">
    <source>
        <dbReference type="EMBL" id="KIW64422.1"/>
    </source>
</evidence>
<dbReference type="GO" id="GO:0001682">
    <property type="term" value="P:tRNA 5'-leader removal"/>
    <property type="evidence" value="ECO:0007669"/>
    <property type="project" value="InterPro"/>
</dbReference>
<dbReference type="STRING" id="5601.A0A0D2DQB6"/>
<organism evidence="9 10">
    <name type="scientific">Phialophora macrospora</name>
    <dbReference type="NCBI Taxonomy" id="1851006"/>
    <lineage>
        <taxon>Eukaryota</taxon>
        <taxon>Fungi</taxon>
        <taxon>Dikarya</taxon>
        <taxon>Ascomycota</taxon>
        <taxon>Pezizomycotina</taxon>
        <taxon>Eurotiomycetes</taxon>
        <taxon>Chaetothyriomycetidae</taxon>
        <taxon>Chaetothyriales</taxon>
        <taxon>Herpotrichiellaceae</taxon>
        <taxon>Phialophora</taxon>
    </lineage>
</organism>
<reference evidence="9 10" key="1">
    <citation type="submission" date="2015-01" db="EMBL/GenBank/DDBJ databases">
        <title>The Genome Sequence of Capronia semiimmersa CBS27337.</title>
        <authorList>
            <consortium name="The Broad Institute Genomics Platform"/>
            <person name="Cuomo C."/>
            <person name="de Hoog S."/>
            <person name="Gorbushina A."/>
            <person name="Stielow B."/>
            <person name="Teixiera M."/>
            <person name="Abouelleil A."/>
            <person name="Chapman S.B."/>
            <person name="Priest M."/>
            <person name="Young S.K."/>
            <person name="Wortman J."/>
            <person name="Nusbaum C."/>
            <person name="Birren B."/>
        </authorList>
    </citation>
    <scope>NUCLEOTIDE SEQUENCE [LARGE SCALE GENOMIC DNA]</scope>
    <source>
        <strain evidence="9 10">CBS 27337</strain>
    </source>
</reference>
<dbReference type="GO" id="GO:0030677">
    <property type="term" value="C:ribonuclease P complex"/>
    <property type="evidence" value="ECO:0007669"/>
    <property type="project" value="InterPro"/>
</dbReference>
<keyword evidence="3" id="KW-0963">Cytoplasm</keyword>
<evidence type="ECO:0000256" key="6">
    <source>
        <dbReference type="ARBA" id="ARBA00022759"/>
    </source>
</evidence>
<proteinExistence type="inferred from homology"/>
<dbReference type="GO" id="GO:0005634">
    <property type="term" value="C:nucleus"/>
    <property type="evidence" value="ECO:0007669"/>
    <property type="project" value="UniProtKB-SubCell"/>
</dbReference>
<dbReference type="SUPFAM" id="SSF101744">
    <property type="entry name" value="Rof/RNase P subunit-like"/>
    <property type="match status" value="1"/>
</dbReference>
<keyword evidence="4 8" id="KW-0819">tRNA processing</keyword>
<dbReference type="GO" id="GO:0006364">
    <property type="term" value="P:rRNA processing"/>
    <property type="evidence" value="ECO:0007669"/>
    <property type="project" value="TreeGrafter"/>
</dbReference>
<dbReference type="InterPro" id="IPR036980">
    <property type="entry name" value="RNase_P/MRP_Rpp29_sf"/>
</dbReference>
<accession>A0A0D2DQB6</accession>
<evidence type="ECO:0000256" key="4">
    <source>
        <dbReference type="ARBA" id="ARBA00022694"/>
    </source>
</evidence>
<comment type="subcellular location">
    <subcellularLocation>
        <location evidence="1">Nucleus</location>
    </subcellularLocation>
</comment>
<gene>
    <name evidence="9" type="ORF">PV04_09356</name>
</gene>
<dbReference type="Pfam" id="PF01868">
    <property type="entry name" value="RNase_P-MRP_p29"/>
    <property type="match status" value="1"/>
</dbReference>
<evidence type="ECO:0000256" key="5">
    <source>
        <dbReference type="ARBA" id="ARBA00022722"/>
    </source>
</evidence>
<name>A0A0D2DQB6_9EURO</name>
<comment type="similarity">
    <text evidence="2">Belongs to the eukaryotic/archaeal RNase P protein component 1 family.</text>
</comment>
<evidence type="ECO:0000256" key="2">
    <source>
        <dbReference type="ARBA" id="ARBA00006181"/>
    </source>
</evidence>
<dbReference type="PANTHER" id="PTHR13348">
    <property type="entry name" value="RIBONUCLEASE P SUBUNIT P29"/>
    <property type="match status" value="1"/>
</dbReference>
<protein>
    <recommendedName>
        <fullName evidence="8">Ribonuclease P protein subunit</fullName>
    </recommendedName>
</protein>
<dbReference type="GO" id="GO:0033204">
    <property type="term" value="F:ribonuclease P RNA binding"/>
    <property type="evidence" value="ECO:0007669"/>
    <property type="project" value="InterPro"/>
</dbReference>
<dbReference type="Gene3D" id="2.30.30.210">
    <property type="entry name" value="Ribonuclease P/MRP, subunit p29"/>
    <property type="match status" value="1"/>
</dbReference>
<dbReference type="AlphaFoldDB" id="A0A0D2DQB6"/>
<keyword evidence="10" id="KW-1185">Reference proteome</keyword>
<evidence type="ECO:0000256" key="3">
    <source>
        <dbReference type="ARBA" id="ARBA00022490"/>
    </source>
</evidence>
<dbReference type="HAMAP" id="MF_00754">
    <property type="entry name" value="RNase_P_1"/>
    <property type="match status" value="1"/>
</dbReference>
<sequence length="287" mass="32558">MICCVGTYGVGHSFLTSYTHVNYDDSGASHINIMTSSPRSPAVPPTTSSHPAHSLLARAHSPDTATRIFADKIKNKPLLLNPTASTDRDKRALRRHVRLRKQEYYLRKRKPRPLSAKEKRELGVFKLKQEEVRYKIYEGLHRMWVGYMLEVLGYMRDGQAVQNLGKSVTPQGHGPLLASADFHGAKVEVVRCSDAGRVGTMGIVVRDTKFTFVLVTPKDEVRVVPKKNTVFRYEIPLAEVGGEGDQHGETAERQRRSLVFELHGNQFEFRPADRANRKFKWKVTDYL</sequence>
<evidence type="ECO:0000256" key="1">
    <source>
        <dbReference type="ARBA" id="ARBA00004123"/>
    </source>
</evidence>
<keyword evidence="7" id="KW-0378">Hydrolase</keyword>
<dbReference type="PIRSF" id="PIRSF027081">
    <property type="entry name" value="RNase_P/MRP_p29_subunit"/>
    <property type="match status" value="1"/>
</dbReference>
<keyword evidence="6" id="KW-0255">Endonuclease</keyword>
<dbReference type="InterPro" id="IPR016848">
    <property type="entry name" value="RNase_P/MRP_Rpp29-subunit"/>
</dbReference>
<dbReference type="PANTHER" id="PTHR13348:SF0">
    <property type="entry name" value="RIBONUCLEASE P PROTEIN SUBUNIT P29"/>
    <property type="match status" value="1"/>
</dbReference>
<evidence type="ECO:0000256" key="7">
    <source>
        <dbReference type="ARBA" id="ARBA00022801"/>
    </source>
</evidence>
<keyword evidence="8" id="KW-0539">Nucleus</keyword>
<dbReference type="InterPro" id="IPR002730">
    <property type="entry name" value="Rpp29/RNP1"/>
</dbReference>
<dbReference type="SMART" id="SM00538">
    <property type="entry name" value="POP4"/>
    <property type="match status" value="1"/>
</dbReference>
<dbReference type="GO" id="GO:0004519">
    <property type="term" value="F:endonuclease activity"/>
    <property type="evidence" value="ECO:0007669"/>
    <property type="project" value="UniProtKB-KW"/>
</dbReference>